<dbReference type="RefSeq" id="XP_024702385.1">
    <property type="nucleotide sequence ID" value="XM_024849686.1"/>
</dbReference>
<proteinExistence type="predicted"/>
<dbReference type="InterPro" id="IPR006598">
    <property type="entry name" value="CAP10"/>
</dbReference>
<organism evidence="3 4">
    <name type="scientific">Aspergillus steynii IBT 23096</name>
    <dbReference type="NCBI Taxonomy" id="1392250"/>
    <lineage>
        <taxon>Eukaryota</taxon>
        <taxon>Fungi</taxon>
        <taxon>Dikarya</taxon>
        <taxon>Ascomycota</taxon>
        <taxon>Pezizomycotina</taxon>
        <taxon>Eurotiomycetes</taxon>
        <taxon>Eurotiomycetidae</taxon>
        <taxon>Eurotiales</taxon>
        <taxon>Aspergillaceae</taxon>
        <taxon>Aspergillus</taxon>
        <taxon>Aspergillus subgen. Circumdati</taxon>
    </lineage>
</organism>
<feature type="signal peptide" evidence="1">
    <location>
        <begin position="1"/>
        <end position="20"/>
    </location>
</feature>
<dbReference type="VEuPathDB" id="FungiDB:P170DRAFT_438804"/>
<feature type="domain" description="Glycosyl transferase CAP10" evidence="2">
    <location>
        <begin position="246"/>
        <end position="536"/>
    </location>
</feature>
<dbReference type="OrthoDB" id="202415at2759"/>
<dbReference type="PANTHER" id="PTHR12203:SF61">
    <property type="entry name" value="CAPSULE PROTEIN"/>
    <property type="match status" value="1"/>
</dbReference>
<keyword evidence="4" id="KW-1185">Reference proteome</keyword>
<evidence type="ECO:0000256" key="1">
    <source>
        <dbReference type="SAM" id="SignalP"/>
    </source>
</evidence>
<dbReference type="Pfam" id="PF05686">
    <property type="entry name" value="Glyco_transf_90"/>
    <property type="match status" value="1"/>
</dbReference>
<dbReference type="SMART" id="SM00672">
    <property type="entry name" value="CAP10"/>
    <property type="match status" value="1"/>
</dbReference>
<accession>A0A2I2G2H4</accession>
<evidence type="ECO:0000259" key="2">
    <source>
        <dbReference type="SMART" id="SM00672"/>
    </source>
</evidence>
<keyword evidence="1" id="KW-0732">Signal</keyword>
<feature type="chain" id="PRO_5014175260" description="Glycosyl transferase CAP10 domain-containing protein" evidence="1">
    <location>
        <begin position="21"/>
        <end position="542"/>
    </location>
</feature>
<name>A0A2I2G2H4_9EURO</name>
<dbReference type="InterPro" id="IPR051091">
    <property type="entry name" value="O-Glucosyltr/Glycosyltrsf_90"/>
</dbReference>
<protein>
    <recommendedName>
        <fullName evidence="2">Glycosyl transferase CAP10 domain-containing protein</fullName>
    </recommendedName>
</protein>
<dbReference type="Proteomes" id="UP000234275">
    <property type="component" value="Unassembled WGS sequence"/>
</dbReference>
<dbReference type="EMBL" id="MSFO01000006">
    <property type="protein sequence ID" value="PLB47083.1"/>
    <property type="molecule type" value="Genomic_DNA"/>
</dbReference>
<dbReference type="AlphaFoldDB" id="A0A2I2G2H4"/>
<dbReference type="GeneID" id="36557385"/>
<comment type="caution">
    <text evidence="3">The sequence shown here is derived from an EMBL/GenBank/DDBJ whole genome shotgun (WGS) entry which is preliminary data.</text>
</comment>
<evidence type="ECO:0000313" key="3">
    <source>
        <dbReference type="EMBL" id="PLB47083.1"/>
    </source>
</evidence>
<dbReference type="PANTHER" id="PTHR12203">
    <property type="entry name" value="KDEL LYS-ASP-GLU-LEU CONTAINING - RELATED"/>
    <property type="match status" value="1"/>
</dbReference>
<sequence length="542" mass="61959">MLPSPPRLKLALWSFSLVSLVPFLDNMLHIRAAQSSLIHSHDHPIEALIHESRLKFEGLIKSQSANYSAACDEYVRRYGVPPPPGFEAWFEYAKRHHSPIIDDFDTLYSGISPFWRQTGEEFLQVMSRAYHAPNSELWLCEFSGSLAHTSCRHPYRARDRSIQFLFNTALGDLRGALPDIKFLVNHLDEPRVMIPPDPRGSSVDIGQFNITDFSRQSVMNMPTKPCSSQVPENRHLGQQPSALPLVADRPPALDLCRHPEYGAMHGLLMSPTTFRLIEGLVPVLSTGALSTMGDILYPSPAYIEPEFQYTEAHDVEWAHKRNTISWAGSTTGGFVTNDDQWPHFHRQRFVALAQNLHHRHHPQYPYYYLHKTPTGAVHLHPSSFLNTRLFDVAFTTLLQCTRPYCAQQRSFFRLKPRTDKHHALRARLVFDTDGNGISGRFHRLLASKSAPLKQTLLREWHDDRLVPWVHFIPVSQAMHELPEMVSYLMLTGKGRGIAKDIADQGRVWFGKALRDVVRAVYLYRLMLEMARLQDPERGALVE</sequence>
<evidence type="ECO:0000313" key="4">
    <source>
        <dbReference type="Proteomes" id="UP000234275"/>
    </source>
</evidence>
<gene>
    <name evidence="3" type="ORF">P170DRAFT_438804</name>
</gene>
<reference evidence="3 4" key="1">
    <citation type="submission" date="2016-12" db="EMBL/GenBank/DDBJ databases">
        <title>The genomes of Aspergillus section Nigri reveals drivers in fungal speciation.</title>
        <authorList>
            <consortium name="DOE Joint Genome Institute"/>
            <person name="Vesth T.C."/>
            <person name="Nybo J."/>
            <person name="Theobald S."/>
            <person name="Brandl J."/>
            <person name="Frisvad J.C."/>
            <person name="Nielsen K.F."/>
            <person name="Lyhne E.K."/>
            <person name="Kogle M.E."/>
            <person name="Kuo A."/>
            <person name="Riley R."/>
            <person name="Clum A."/>
            <person name="Nolan M."/>
            <person name="Lipzen A."/>
            <person name="Salamov A."/>
            <person name="Henrissat B."/>
            <person name="Wiebenga A."/>
            <person name="De Vries R.P."/>
            <person name="Grigoriev I.V."/>
            <person name="Mortensen U.H."/>
            <person name="Andersen M.R."/>
            <person name="Baker S.E."/>
        </authorList>
    </citation>
    <scope>NUCLEOTIDE SEQUENCE [LARGE SCALE GENOMIC DNA]</scope>
    <source>
        <strain evidence="3 4">IBT 23096</strain>
    </source>
</reference>